<dbReference type="AlphaFoldDB" id="A0A9P0KH35"/>
<reference evidence="1" key="1">
    <citation type="submission" date="2022-03" db="EMBL/GenBank/DDBJ databases">
        <authorList>
            <person name="Sayadi A."/>
        </authorList>
    </citation>
    <scope>NUCLEOTIDE SEQUENCE</scope>
</reference>
<name>A0A9P0KH35_ACAOB</name>
<dbReference type="EMBL" id="CAKOFQ010006818">
    <property type="protein sequence ID" value="CAH1974125.1"/>
    <property type="molecule type" value="Genomic_DNA"/>
</dbReference>
<protein>
    <submittedName>
        <fullName evidence="1">Uncharacterized protein</fullName>
    </submittedName>
</protein>
<keyword evidence="2" id="KW-1185">Reference proteome</keyword>
<dbReference type="Proteomes" id="UP001152888">
    <property type="component" value="Unassembled WGS sequence"/>
</dbReference>
<comment type="caution">
    <text evidence="1">The sequence shown here is derived from an EMBL/GenBank/DDBJ whole genome shotgun (WGS) entry which is preliminary data.</text>
</comment>
<sequence length="98" mass="11552">MRQQASLFKIDQARVRKQVTGINSNGGRLVFRHFNIGKLVVISSSWTISLDTFERIEVRIDNFRLYHTEVPCMQLSVSLFDTYMYYNVQIKYVWIVGD</sequence>
<evidence type="ECO:0000313" key="1">
    <source>
        <dbReference type="EMBL" id="CAH1974125.1"/>
    </source>
</evidence>
<gene>
    <name evidence="1" type="ORF">ACAOBT_LOCUS10908</name>
</gene>
<organism evidence="1 2">
    <name type="scientific">Acanthoscelides obtectus</name>
    <name type="common">Bean weevil</name>
    <name type="synonym">Bruchus obtectus</name>
    <dbReference type="NCBI Taxonomy" id="200917"/>
    <lineage>
        <taxon>Eukaryota</taxon>
        <taxon>Metazoa</taxon>
        <taxon>Ecdysozoa</taxon>
        <taxon>Arthropoda</taxon>
        <taxon>Hexapoda</taxon>
        <taxon>Insecta</taxon>
        <taxon>Pterygota</taxon>
        <taxon>Neoptera</taxon>
        <taxon>Endopterygota</taxon>
        <taxon>Coleoptera</taxon>
        <taxon>Polyphaga</taxon>
        <taxon>Cucujiformia</taxon>
        <taxon>Chrysomeloidea</taxon>
        <taxon>Chrysomelidae</taxon>
        <taxon>Bruchinae</taxon>
        <taxon>Bruchini</taxon>
        <taxon>Acanthoscelides</taxon>
    </lineage>
</organism>
<proteinExistence type="predicted"/>
<accession>A0A9P0KH35</accession>
<evidence type="ECO:0000313" key="2">
    <source>
        <dbReference type="Proteomes" id="UP001152888"/>
    </source>
</evidence>